<dbReference type="SMART" id="SM01126">
    <property type="entry name" value="DDE_Tnp_IS1595"/>
    <property type="match status" value="1"/>
</dbReference>
<evidence type="ECO:0000259" key="1">
    <source>
        <dbReference type="SMART" id="SM01126"/>
    </source>
</evidence>
<dbReference type="WBParaSite" id="SVE_1050400.1">
    <property type="protein sequence ID" value="SVE_1050400.1"/>
    <property type="gene ID" value="SVE_1050400"/>
</dbReference>
<dbReference type="PANTHER" id="PTHR47163">
    <property type="entry name" value="DDE_TNP_IS1595 DOMAIN-CONTAINING PROTEIN"/>
    <property type="match status" value="1"/>
</dbReference>
<reference evidence="2" key="1">
    <citation type="submission" date="2014-07" db="EMBL/GenBank/DDBJ databases">
        <authorList>
            <person name="Martin A.A"/>
            <person name="De Silva N."/>
        </authorList>
    </citation>
    <scope>NUCLEOTIDE SEQUENCE</scope>
</reference>
<keyword evidence="2" id="KW-1185">Reference proteome</keyword>
<organism evidence="2 3">
    <name type="scientific">Strongyloides venezuelensis</name>
    <name type="common">Threadworm</name>
    <dbReference type="NCBI Taxonomy" id="75913"/>
    <lineage>
        <taxon>Eukaryota</taxon>
        <taxon>Metazoa</taxon>
        <taxon>Ecdysozoa</taxon>
        <taxon>Nematoda</taxon>
        <taxon>Chromadorea</taxon>
        <taxon>Rhabditida</taxon>
        <taxon>Tylenchina</taxon>
        <taxon>Panagrolaimomorpha</taxon>
        <taxon>Strongyloidoidea</taxon>
        <taxon>Strongyloididae</taxon>
        <taxon>Strongyloides</taxon>
    </lineage>
</organism>
<accession>A0A0K0FNC4</accession>
<evidence type="ECO:0000313" key="2">
    <source>
        <dbReference type="Proteomes" id="UP000035680"/>
    </source>
</evidence>
<name>A0A0K0FNC4_STRVS</name>
<evidence type="ECO:0000313" key="3">
    <source>
        <dbReference type="WBParaSite" id="SVE_1050400.1"/>
    </source>
</evidence>
<dbReference type="InterPro" id="IPR053164">
    <property type="entry name" value="IS1016-like_transposase"/>
</dbReference>
<dbReference type="AlphaFoldDB" id="A0A0K0FNC4"/>
<dbReference type="PANTHER" id="PTHR47163:SF2">
    <property type="entry name" value="SI:DKEY-17M8.2"/>
    <property type="match status" value="1"/>
</dbReference>
<feature type="domain" description="ISXO2-like transposase" evidence="1">
    <location>
        <begin position="111"/>
        <end position="242"/>
    </location>
</feature>
<sequence>MEYTTRFSDIPSMFEAFNMFGTPKLAEKILFDNGIFSSSKHCPKCGNSMSLNGQSFRCCKKTCRAKVTVRDGTFFSKMKAPLNVISSATNAALHKYSRQLIAVAVNECDVKIGGPWIIVEIDESKFRKRKHHRGHRAEGAWVLGGVELTSERKLFVQVIESKDAETLLPIIQQHVLPGYIHEKVNHSLHFHDPVTGVHTHTIEGTWLRIKLGIPLRCRNREVIDDYLWDFIWHRINKGRRFEALIWTLKNIQWRDSDANTVPMDETFGLLDIEDGPEPIVEDLEADGQHHLDNTEQLSSPLALPVTKKN</sequence>
<dbReference type="Proteomes" id="UP000035680">
    <property type="component" value="Unassembled WGS sequence"/>
</dbReference>
<dbReference type="InterPro" id="IPR024445">
    <property type="entry name" value="Tnp_ISXO2-like"/>
</dbReference>
<protein>
    <submittedName>
        <fullName evidence="3">DDE_Tnp_IS1595 domain-containing protein</fullName>
    </submittedName>
</protein>
<reference evidence="3" key="2">
    <citation type="submission" date="2015-08" db="UniProtKB">
        <authorList>
            <consortium name="WormBaseParasite"/>
        </authorList>
    </citation>
    <scope>IDENTIFICATION</scope>
</reference>
<proteinExistence type="predicted"/>